<reference evidence="1 2" key="1">
    <citation type="submission" date="2016-09" db="EMBL/GenBank/DDBJ databases">
        <authorList>
            <person name="Capua I."/>
            <person name="De Benedictis P."/>
            <person name="Joannis T."/>
            <person name="Lombin L.H."/>
            <person name="Cattoli G."/>
        </authorList>
    </citation>
    <scope>NUCLEOTIDE SEQUENCE [LARGE SCALE GENOMIC DNA]</scope>
    <source>
        <strain evidence="1 2">132A</strain>
    </source>
</reference>
<proteinExistence type="predicted"/>
<gene>
    <name evidence="1" type="ORF">BIZ48_02060</name>
</gene>
<dbReference type="PATRIC" id="fig|210.1950.peg.490"/>
<accession>A0A0B2EB37</accession>
<dbReference type="AlphaFoldDB" id="A0A0B2EB37"/>
<dbReference type="EMBL" id="MJMX01000020">
    <property type="protein sequence ID" value="OLR47623.1"/>
    <property type="molecule type" value="Genomic_DNA"/>
</dbReference>
<dbReference type="Proteomes" id="UP000186621">
    <property type="component" value="Unassembled WGS sequence"/>
</dbReference>
<evidence type="ECO:0000313" key="2">
    <source>
        <dbReference type="Proteomes" id="UP000186621"/>
    </source>
</evidence>
<organism evidence="1 2">
    <name type="scientific">Helicobacter pylori</name>
    <name type="common">Campylobacter pylori</name>
    <dbReference type="NCBI Taxonomy" id="210"/>
    <lineage>
        <taxon>Bacteria</taxon>
        <taxon>Pseudomonadati</taxon>
        <taxon>Campylobacterota</taxon>
        <taxon>Epsilonproteobacteria</taxon>
        <taxon>Campylobacterales</taxon>
        <taxon>Helicobacteraceae</taxon>
        <taxon>Helicobacter</taxon>
    </lineage>
</organism>
<name>A0A0B2EB37_HELPX</name>
<protein>
    <submittedName>
        <fullName evidence="1">Uncharacterized protein</fullName>
    </submittedName>
</protein>
<comment type="caution">
    <text evidence="1">The sequence shown here is derived from an EMBL/GenBank/DDBJ whole genome shotgun (WGS) entry which is preliminary data.</text>
</comment>
<sequence length="25" mass="2960">MLVPFYFGFLDYILKKGLVKVINKL</sequence>
<evidence type="ECO:0000313" key="1">
    <source>
        <dbReference type="EMBL" id="OLR47623.1"/>
    </source>
</evidence>